<gene>
    <name evidence="1" type="ORF">FIBSPDRAFT_890521</name>
</gene>
<evidence type="ECO:0000313" key="1">
    <source>
        <dbReference type="EMBL" id="KZP22156.1"/>
    </source>
</evidence>
<name>A0A166KQM5_9AGAM</name>
<proteinExistence type="predicted"/>
<dbReference type="AlphaFoldDB" id="A0A166KQM5"/>
<organism evidence="1">
    <name type="scientific">Athelia psychrophila</name>
    <dbReference type="NCBI Taxonomy" id="1759441"/>
    <lineage>
        <taxon>Eukaryota</taxon>
        <taxon>Fungi</taxon>
        <taxon>Dikarya</taxon>
        <taxon>Basidiomycota</taxon>
        <taxon>Agaricomycotina</taxon>
        <taxon>Agaricomycetes</taxon>
        <taxon>Agaricomycetidae</taxon>
        <taxon>Atheliales</taxon>
        <taxon>Atheliaceae</taxon>
        <taxon>Athelia</taxon>
    </lineage>
</organism>
<protein>
    <recommendedName>
        <fullName evidence="2">Retrotransposon Copia-like N-terminal domain-containing protein</fullName>
    </recommendedName>
</protein>
<dbReference type="EMBL" id="KV417541">
    <property type="protein sequence ID" value="KZP22156.1"/>
    <property type="molecule type" value="Genomic_DNA"/>
</dbReference>
<evidence type="ECO:0008006" key="2">
    <source>
        <dbReference type="Google" id="ProtNLM"/>
    </source>
</evidence>
<reference evidence="1" key="1">
    <citation type="journal article" date="2016" name="Mol. Biol. Evol.">
        <title>Comparative Genomics of Early-Diverging Mushroom-Forming Fungi Provides Insights into the Origins of Lignocellulose Decay Capabilities.</title>
        <authorList>
            <person name="Nagy L.G."/>
            <person name="Riley R."/>
            <person name="Tritt A."/>
            <person name="Adam C."/>
            <person name="Daum C."/>
            <person name="Floudas D."/>
            <person name="Sun H."/>
            <person name="Yadav J.S."/>
            <person name="Pangilinan J."/>
            <person name="Larsson K.H."/>
            <person name="Matsuura K."/>
            <person name="Barry K."/>
            <person name="Labutti K."/>
            <person name="Kuo R."/>
            <person name="Ohm R.A."/>
            <person name="Bhattacharya S.S."/>
            <person name="Shirouzu T."/>
            <person name="Yoshinaga Y."/>
            <person name="Martin F.M."/>
            <person name="Grigoriev I.V."/>
            <person name="Hibbett D.S."/>
        </authorList>
    </citation>
    <scope>NUCLEOTIDE SEQUENCE [LARGE SCALE GENOMIC DNA]</scope>
    <source>
        <strain evidence="1">CBS 109695</strain>
    </source>
</reference>
<accession>A0A166KQM5</accession>
<sequence>MGSNLTTTCINTGTTTASVPAGGMASSASTASLNPNNPFTPHIAQVHPIREITITTAMINSLNNDPTFKPPDMTLNNYPEWSRSLIQICELNNISDYILGNIAEPAYDMDLNAENKAYWAFEANNMKIVAFIKVNISRLEKPFVTTSLAHDICRSPAEQMG</sequence>